<dbReference type="Gene3D" id="3.30.65.10">
    <property type="entry name" value="Bacterial Topoisomerase I, domain 1"/>
    <property type="match status" value="1"/>
</dbReference>
<sequence>MNNAAIGMILISSGGYAAGVFFPEQNRMLFPLILLVLAAGGYLANRKKNDQTARLFGVATVVNITWLASTYAQGLTLPMAERLAAIPSLSGWARRIPVIAALAPPLLLSTGITLVFVRQSQGEKMQARMRQITDAARQQGWIATLLSLGKTNTIIDLSYMDVEICKDVDTNEPVALTGKDRFLHTGIFGPTGCGKTSSIIKPMAYQDLQRIADGHKLGLTFIEPSGDLAEWVAEKCDKLNIPCVHVDPERPDTKKFNTMQGKDNDVAEATRAVLKSMFGKQEAFFATVQETMARNTVLLLKRIHGDHIDFTTVMRILRNTNELQQSVSLYKRIRGNDDLAEYFDAEVFGSMQDKLYQFAAGLRQQMADIGTNELLQRVMNGPSDIILDDHLERGGQVLAVNTAMGPLGKLGDVFGQFVMMHMQNAVFRRDGDEWTRTPHVLYVDEFPRYINPDFDRFLTLARKYRCAAVLALQNSSQLLKADSREFRETVLANTRNKIWFGGLPESDAKWVERECGMVEVIDTKKSFDHHPILPSVFPERVQESAKLEPRFHYTKVMELDSFHIIHKRIQNGRPMAPGEGVCSFIRENDKKKPVSPIRDALNRFRALEERMEAYTAQGGSQEEALDLLQETARLKGEVFRLDSMVREKNRWPWEKAASRVMEDIVRRAIDQLERWEQVLAMPAEPGEEKHEEVTTSEKEVAMASEAIIPEAQPIVFLDDDLAVGGPTSNTQPVPVVSSEAPAAPVPPIEPQKENVPQQKSTGAMPPVDVSQLKVGKRIPGWTCPLCGRSLILRNSKHGLFAGCSGFIETGCAGKTKLPKEMLEEIRRLQAAQTEGR</sequence>
<dbReference type="SUPFAM" id="SSF52540">
    <property type="entry name" value="P-loop containing nucleoside triphosphate hydrolases"/>
    <property type="match status" value="1"/>
</dbReference>
<dbReference type="Gene3D" id="3.40.50.300">
    <property type="entry name" value="P-loop containing nucleotide triphosphate hydrolases"/>
    <property type="match status" value="2"/>
</dbReference>
<feature type="transmembrane region" description="Helical" evidence="2">
    <location>
        <begin position="27"/>
        <end position="44"/>
    </location>
</feature>
<reference evidence="4 5" key="1">
    <citation type="submission" date="2020-01" db="EMBL/GenBank/DDBJ databases">
        <title>Whole-genome sequence of Heliobacterium undosum DSM 13378.</title>
        <authorList>
            <person name="Kyndt J.A."/>
            <person name="Meyer T.E."/>
        </authorList>
    </citation>
    <scope>NUCLEOTIDE SEQUENCE [LARGE SCALE GENOMIC DNA]</scope>
    <source>
        <strain evidence="4 5">DSM 13378</strain>
    </source>
</reference>
<dbReference type="PANTHER" id="PTHR30121:SF6">
    <property type="entry name" value="SLR6007 PROTEIN"/>
    <property type="match status" value="1"/>
</dbReference>
<feature type="transmembrane region" description="Helical" evidence="2">
    <location>
        <begin position="96"/>
        <end position="117"/>
    </location>
</feature>
<keyword evidence="2" id="KW-1133">Transmembrane helix</keyword>
<feature type="region of interest" description="Disordered" evidence="1">
    <location>
        <begin position="726"/>
        <end position="766"/>
    </location>
</feature>
<dbReference type="Pfam" id="PF12696">
    <property type="entry name" value="TraG-D_C"/>
    <property type="match status" value="1"/>
</dbReference>
<evidence type="ECO:0000259" key="3">
    <source>
        <dbReference type="Pfam" id="PF12696"/>
    </source>
</evidence>
<keyword evidence="2" id="KW-0472">Membrane</keyword>
<feature type="domain" description="TraD/TraG TraM recognition site" evidence="3">
    <location>
        <begin position="440"/>
        <end position="529"/>
    </location>
</feature>
<proteinExistence type="predicted"/>
<comment type="caution">
    <text evidence="4">The sequence shown here is derived from an EMBL/GenBank/DDBJ whole genome shotgun (WGS) entry which is preliminary data.</text>
</comment>
<dbReference type="Proteomes" id="UP000463470">
    <property type="component" value="Unassembled WGS sequence"/>
</dbReference>
<dbReference type="InterPro" id="IPR032689">
    <property type="entry name" value="TraG-D_C"/>
</dbReference>
<dbReference type="CDD" id="cd01127">
    <property type="entry name" value="TrwB_TraG_TraD_VirD4"/>
    <property type="match status" value="1"/>
</dbReference>
<organism evidence="4 5">
    <name type="scientific">Heliomicrobium undosum</name>
    <dbReference type="NCBI Taxonomy" id="121734"/>
    <lineage>
        <taxon>Bacteria</taxon>
        <taxon>Bacillati</taxon>
        <taxon>Bacillota</taxon>
        <taxon>Clostridia</taxon>
        <taxon>Eubacteriales</taxon>
        <taxon>Heliobacteriaceae</taxon>
        <taxon>Heliomicrobium</taxon>
    </lineage>
</organism>
<evidence type="ECO:0000313" key="4">
    <source>
        <dbReference type="EMBL" id="MZP31187.1"/>
    </source>
</evidence>
<protein>
    <submittedName>
        <fullName evidence="4">TraM recognition domain-containing protein</fullName>
    </submittedName>
</protein>
<dbReference type="InterPro" id="IPR051162">
    <property type="entry name" value="T4SS_component"/>
</dbReference>
<accession>A0A845L3I0</accession>
<gene>
    <name evidence="4" type="ORF">GTO91_15880</name>
</gene>
<dbReference type="SUPFAM" id="SSF57783">
    <property type="entry name" value="Zinc beta-ribbon"/>
    <property type="match status" value="1"/>
</dbReference>
<dbReference type="OrthoDB" id="9766496at2"/>
<dbReference type="PANTHER" id="PTHR30121">
    <property type="entry name" value="UNCHARACTERIZED PROTEIN YJGR-RELATED"/>
    <property type="match status" value="1"/>
</dbReference>
<evidence type="ECO:0000313" key="5">
    <source>
        <dbReference type="Proteomes" id="UP000463470"/>
    </source>
</evidence>
<evidence type="ECO:0000256" key="1">
    <source>
        <dbReference type="SAM" id="MobiDB-lite"/>
    </source>
</evidence>
<feature type="compositionally biased region" description="Low complexity" evidence="1">
    <location>
        <begin position="732"/>
        <end position="742"/>
    </location>
</feature>
<dbReference type="EMBL" id="WXEY01000027">
    <property type="protein sequence ID" value="MZP31187.1"/>
    <property type="molecule type" value="Genomic_DNA"/>
</dbReference>
<evidence type="ECO:0000256" key="2">
    <source>
        <dbReference type="SAM" id="Phobius"/>
    </source>
</evidence>
<feature type="transmembrane region" description="Helical" evidence="2">
    <location>
        <begin position="56"/>
        <end position="76"/>
    </location>
</feature>
<dbReference type="InterPro" id="IPR027417">
    <property type="entry name" value="P-loop_NTPase"/>
</dbReference>
<dbReference type="AlphaFoldDB" id="A0A845L3I0"/>
<keyword evidence="5" id="KW-1185">Reference proteome</keyword>
<dbReference type="RefSeq" id="WP_161259707.1">
    <property type="nucleotide sequence ID" value="NZ_WXEY01000027.1"/>
</dbReference>
<name>A0A845L3I0_9FIRM</name>
<keyword evidence="2" id="KW-0812">Transmembrane</keyword>